<dbReference type="SMART" id="SM00382">
    <property type="entry name" value="AAA"/>
    <property type="match status" value="1"/>
</dbReference>
<dbReference type="Gene3D" id="3.40.50.300">
    <property type="entry name" value="P-loop containing nucleotide triphosphate hydrolases"/>
    <property type="match status" value="1"/>
</dbReference>
<gene>
    <name evidence="7" type="ORF">HTIA_2260</name>
</gene>
<feature type="domain" description="ABC transporter" evidence="6">
    <location>
        <begin position="11"/>
        <end position="232"/>
    </location>
</feature>
<dbReference type="HOGENOM" id="CLU_000604_1_2_2"/>
<dbReference type="InterPro" id="IPR027417">
    <property type="entry name" value="P-loop_NTPase"/>
</dbReference>
<evidence type="ECO:0000256" key="2">
    <source>
        <dbReference type="ARBA" id="ARBA00022448"/>
    </source>
</evidence>
<keyword evidence="2" id="KW-0813">Transport</keyword>
<keyword evidence="4 7" id="KW-0067">ATP-binding</keyword>
<name>F7PFG8_9EURY</name>
<dbReference type="PATRIC" id="fig|1033806.12.peg.2247"/>
<feature type="region of interest" description="Disordered" evidence="5">
    <location>
        <begin position="302"/>
        <end position="331"/>
    </location>
</feature>
<dbReference type="KEGG" id="hti:HTIA_2260"/>
<dbReference type="PANTHER" id="PTHR42711:SF5">
    <property type="entry name" value="ABC TRANSPORTER ATP-BINDING PROTEIN NATA"/>
    <property type="match status" value="1"/>
</dbReference>
<dbReference type="InterPro" id="IPR050763">
    <property type="entry name" value="ABC_transporter_ATP-binding"/>
</dbReference>
<keyword evidence="8" id="KW-1185">Reference proteome</keyword>
<evidence type="ECO:0000259" key="6">
    <source>
        <dbReference type="PROSITE" id="PS50893"/>
    </source>
</evidence>
<keyword evidence="3" id="KW-0547">Nucleotide-binding</keyword>
<reference evidence="7 8" key="1">
    <citation type="journal article" date="2014" name="Environ. Microbiol.">
        <title>Halorhabdus tiamatea: proteogenomics and glycosidase activity measurements identify the first cultivated euryarchaeon from a deep-sea anoxic brine lake as potential polysaccharide degrader.</title>
        <authorList>
            <person name="Werner J."/>
            <person name="Ferrer M."/>
            <person name="Michel G."/>
            <person name="Mann A.J."/>
            <person name="Huang S."/>
            <person name="Juarez S."/>
            <person name="Ciordia S."/>
            <person name="Albar J.P."/>
            <person name="Alcaide M."/>
            <person name="La Cono V."/>
            <person name="Yakimov M.M."/>
            <person name="Antunes A."/>
            <person name="Taborda M."/>
            <person name="Da Costa M.S."/>
            <person name="Amann R.I."/>
            <person name="Gloeckner F.O."/>
            <person name="Golyshina O.V."/>
            <person name="Golyshin P.N."/>
            <person name="Teeling H."/>
        </authorList>
    </citation>
    <scope>NUCLEOTIDE SEQUENCE [LARGE SCALE GENOMIC DNA]</scope>
    <source>
        <strain evidence="8">SARL4B</strain>
    </source>
</reference>
<dbReference type="EMBL" id="HF571520">
    <property type="protein sequence ID" value="CCQ34371.1"/>
    <property type="molecule type" value="Genomic_DNA"/>
</dbReference>
<dbReference type="PROSITE" id="PS00211">
    <property type="entry name" value="ABC_TRANSPORTER_1"/>
    <property type="match status" value="1"/>
</dbReference>
<feature type="compositionally biased region" description="Polar residues" evidence="5">
    <location>
        <begin position="316"/>
        <end position="331"/>
    </location>
</feature>
<evidence type="ECO:0000313" key="7">
    <source>
        <dbReference type="EMBL" id="CCQ34371.1"/>
    </source>
</evidence>
<evidence type="ECO:0000256" key="3">
    <source>
        <dbReference type="ARBA" id="ARBA00022741"/>
    </source>
</evidence>
<dbReference type="GO" id="GO:0016887">
    <property type="term" value="F:ATP hydrolysis activity"/>
    <property type="evidence" value="ECO:0007669"/>
    <property type="project" value="InterPro"/>
</dbReference>
<proteinExistence type="inferred from homology"/>
<protein>
    <submittedName>
        <fullName evidence="7">ABC transporter, ATP-binding protein, putative phosphonate transporter</fullName>
    </submittedName>
</protein>
<dbReference type="Proteomes" id="UP000015381">
    <property type="component" value="Chromosome I"/>
</dbReference>
<dbReference type="InterPro" id="IPR003593">
    <property type="entry name" value="AAA+_ATPase"/>
</dbReference>
<dbReference type="Pfam" id="PF00005">
    <property type="entry name" value="ABC_tran"/>
    <property type="match status" value="1"/>
</dbReference>
<comment type="similarity">
    <text evidence="1">Belongs to the ABC transporter superfamily.</text>
</comment>
<sequence length="331" mass="34865">MVGGDRSVSAIAIEEVRRTYGDTVALDSVSLSVDAGEIFGLVGPNGAGKTTLARAITGTTDYEGTVSLFGEDPRAIDRSRLGSLPQSFSPHERLTARELLEYYAGLYDDALAPGRVLRDVGLVESADTYYENLSGGQQRRVCVGSALVNDPDLLVLDEPTTGIDPAGRRQLWNLLEALAADGTTIFLTTHDMHEADRLADRVGLLADGSVVAVDTPTALIDAHGGESRLTIETPTPLAEADAPTLGYRTAITDGDLRVFDVAPTEIGNVVDALTESGIETESLSWSEPALEDVYLELTGTAVGRGGRRLDDETETGADNPSASATPTEGSS</sequence>
<dbReference type="PANTHER" id="PTHR42711">
    <property type="entry name" value="ABC TRANSPORTER ATP-BINDING PROTEIN"/>
    <property type="match status" value="1"/>
</dbReference>
<evidence type="ECO:0000313" key="8">
    <source>
        <dbReference type="Proteomes" id="UP000015381"/>
    </source>
</evidence>
<evidence type="ECO:0000256" key="4">
    <source>
        <dbReference type="ARBA" id="ARBA00022840"/>
    </source>
</evidence>
<dbReference type="AlphaFoldDB" id="F7PFG8"/>
<dbReference type="SUPFAM" id="SSF52540">
    <property type="entry name" value="P-loop containing nucleoside triphosphate hydrolases"/>
    <property type="match status" value="1"/>
</dbReference>
<dbReference type="GO" id="GO:0005524">
    <property type="term" value="F:ATP binding"/>
    <property type="evidence" value="ECO:0007669"/>
    <property type="project" value="UniProtKB-KW"/>
</dbReference>
<evidence type="ECO:0000256" key="1">
    <source>
        <dbReference type="ARBA" id="ARBA00005417"/>
    </source>
</evidence>
<dbReference type="InterPro" id="IPR003439">
    <property type="entry name" value="ABC_transporter-like_ATP-bd"/>
</dbReference>
<dbReference type="PROSITE" id="PS50893">
    <property type="entry name" value="ABC_TRANSPORTER_2"/>
    <property type="match status" value="1"/>
</dbReference>
<dbReference type="CDD" id="cd03230">
    <property type="entry name" value="ABC_DR_subfamily_A"/>
    <property type="match status" value="1"/>
</dbReference>
<organism evidence="7 8">
    <name type="scientific">Halorhabdus tiamatea SARL4B</name>
    <dbReference type="NCBI Taxonomy" id="1033806"/>
    <lineage>
        <taxon>Archaea</taxon>
        <taxon>Methanobacteriati</taxon>
        <taxon>Methanobacteriota</taxon>
        <taxon>Stenosarchaea group</taxon>
        <taxon>Halobacteria</taxon>
        <taxon>Halobacteriales</taxon>
        <taxon>Haloarculaceae</taxon>
        <taxon>Halorhabdus</taxon>
    </lineage>
</organism>
<dbReference type="InterPro" id="IPR017871">
    <property type="entry name" value="ABC_transporter-like_CS"/>
</dbReference>
<evidence type="ECO:0000256" key="5">
    <source>
        <dbReference type="SAM" id="MobiDB-lite"/>
    </source>
</evidence>
<accession>F7PFG8</accession>